<dbReference type="Proteomes" id="UP001234297">
    <property type="component" value="Chromosome 5"/>
</dbReference>
<proteinExistence type="predicted"/>
<gene>
    <name evidence="1" type="ORF">MRB53_018312</name>
</gene>
<reference evidence="1 2" key="1">
    <citation type="journal article" date="2022" name="Hortic Res">
        <title>A haplotype resolved chromosomal level avocado genome allows analysis of novel avocado genes.</title>
        <authorList>
            <person name="Nath O."/>
            <person name="Fletcher S.J."/>
            <person name="Hayward A."/>
            <person name="Shaw L.M."/>
            <person name="Masouleh A.K."/>
            <person name="Furtado A."/>
            <person name="Henry R.J."/>
            <person name="Mitter N."/>
        </authorList>
    </citation>
    <scope>NUCLEOTIDE SEQUENCE [LARGE SCALE GENOMIC DNA]</scope>
    <source>
        <strain evidence="2">cv. Hass</strain>
    </source>
</reference>
<comment type="caution">
    <text evidence="1">The sequence shown here is derived from an EMBL/GenBank/DDBJ whole genome shotgun (WGS) entry which is preliminary data.</text>
</comment>
<evidence type="ECO:0000313" key="1">
    <source>
        <dbReference type="EMBL" id="KAJ8641618.1"/>
    </source>
</evidence>
<organism evidence="1 2">
    <name type="scientific">Persea americana</name>
    <name type="common">Avocado</name>
    <dbReference type="NCBI Taxonomy" id="3435"/>
    <lineage>
        <taxon>Eukaryota</taxon>
        <taxon>Viridiplantae</taxon>
        <taxon>Streptophyta</taxon>
        <taxon>Embryophyta</taxon>
        <taxon>Tracheophyta</taxon>
        <taxon>Spermatophyta</taxon>
        <taxon>Magnoliopsida</taxon>
        <taxon>Magnoliidae</taxon>
        <taxon>Laurales</taxon>
        <taxon>Lauraceae</taxon>
        <taxon>Persea</taxon>
    </lineage>
</organism>
<evidence type="ECO:0000313" key="2">
    <source>
        <dbReference type="Proteomes" id="UP001234297"/>
    </source>
</evidence>
<protein>
    <submittedName>
        <fullName evidence="1">Uncharacterized protein</fullName>
    </submittedName>
</protein>
<sequence length="169" mass="19411">MSAWASIGWPPTCLRPDKVHCLPVKASDVISSRTRTDTIAGFLDQRFYIFTISYHEARKFRLLGVDEVSLEMCLVIYYGGIVGVMYAMVEHLSLSSKCIYVGRMVVVMHCVLKYDNPNRAPFEVVRESKREKLKLQRAPFAASLMENQLRIRKRIHAIQRAPDKSAFEK</sequence>
<name>A0ACC2M7M9_PERAE</name>
<keyword evidence="2" id="KW-1185">Reference proteome</keyword>
<dbReference type="EMBL" id="CM056813">
    <property type="protein sequence ID" value="KAJ8641618.1"/>
    <property type="molecule type" value="Genomic_DNA"/>
</dbReference>
<accession>A0ACC2M7M9</accession>